<protein>
    <submittedName>
        <fullName evidence="3">Polynucleotide kinase-phosphatase</fullName>
    </submittedName>
</protein>
<dbReference type="PANTHER" id="PTHR42850">
    <property type="entry name" value="METALLOPHOSPHOESTERASE"/>
    <property type="match status" value="1"/>
</dbReference>
<dbReference type="GO" id="GO:0016301">
    <property type="term" value="F:kinase activity"/>
    <property type="evidence" value="ECO:0007669"/>
    <property type="project" value="UniProtKB-KW"/>
</dbReference>
<feature type="domain" description="Calcineurin-like phosphoesterase" evidence="1">
    <location>
        <begin position="187"/>
        <end position="377"/>
    </location>
</feature>
<dbReference type="Proteomes" id="UP000279089">
    <property type="component" value="Unassembled WGS sequence"/>
</dbReference>
<evidence type="ECO:0000313" key="3">
    <source>
        <dbReference type="EMBL" id="RPD40561.1"/>
    </source>
</evidence>
<dbReference type="EMBL" id="RMBX01000007">
    <property type="protein sequence ID" value="RPD40561.1"/>
    <property type="molecule type" value="Genomic_DNA"/>
</dbReference>
<dbReference type="InterPro" id="IPR024028">
    <property type="entry name" value="PNKP_bac"/>
</dbReference>
<organism evidence="3 4">
    <name type="scientific">Chitinophaga barathri</name>
    <dbReference type="NCBI Taxonomy" id="1647451"/>
    <lineage>
        <taxon>Bacteria</taxon>
        <taxon>Pseudomonadati</taxon>
        <taxon>Bacteroidota</taxon>
        <taxon>Chitinophagia</taxon>
        <taxon>Chitinophagales</taxon>
        <taxon>Chitinophagaceae</taxon>
        <taxon>Chitinophaga</taxon>
    </lineage>
</organism>
<keyword evidence="3" id="KW-0808">Transferase</keyword>
<keyword evidence="3" id="KW-0418">Kinase</keyword>
<dbReference type="SUPFAM" id="SSF56091">
    <property type="entry name" value="DNA ligase/mRNA capping enzyme, catalytic domain"/>
    <property type="match status" value="1"/>
</dbReference>
<dbReference type="SUPFAM" id="SSF56300">
    <property type="entry name" value="Metallo-dependent phosphatases"/>
    <property type="match status" value="1"/>
</dbReference>
<dbReference type="AlphaFoldDB" id="A0A3N4MAG8"/>
<dbReference type="InterPro" id="IPR029052">
    <property type="entry name" value="Metallo-depent_PP-like"/>
</dbReference>
<feature type="domain" description="Polynucleotide kinase-phosphatase ligase" evidence="2">
    <location>
        <begin position="469"/>
        <end position="842"/>
    </location>
</feature>
<comment type="caution">
    <text evidence="3">The sequence shown here is derived from an EMBL/GenBank/DDBJ whole genome shotgun (WGS) entry which is preliminary data.</text>
</comment>
<dbReference type="Gene3D" id="3.30.470.30">
    <property type="entry name" value="DNA ligase/mRNA capping enzyme"/>
    <property type="match status" value="1"/>
</dbReference>
<gene>
    <name evidence="3" type="ORF">EG028_14775</name>
</gene>
<dbReference type="Gene3D" id="3.40.50.300">
    <property type="entry name" value="P-loop containing nucleotide triphosphate hydrolases"/>
    <property type="match status" value="1"/>
</dbReference>
<dbReference type="InterPro" id="IPR050126">
    <property type="entry name" value="Ap4A_hydrolase"/>
</dbReference>
<dbReference type="NCBIfam" id="TIGR04075">
    <property type="entry name" value="bacter_Pnkp"/>
    <property type="match status" value="1"/>
</dbReference>
<dbReference type="SUPFAM" id="SSF52540">
    <property type="entry name" value="P-loop containing nucleoside triphosphate hydrolases"/>
    <property type="match status" value="1"/>
</dbReference>
<name>A0A3N4MAG8_9BACT</name>
<dbReference type="Pfam" id="PF16542">
    <property type="entry name" value="PNKP_ligase"/>
    <property type="match status" value="1"/>
</dbReference>
<accession>A0A3N4MAG8</accession>
<dbReference type="RefSeq" id="WP_120517122.1">
    <property type="nucleotide sequence ID" value="NZ_QXZY01000008.1"/>
</dbReference>
<dbReference type="InterPro" id="IPR032380">
    <property type="entry name" value="PNKP_ligase_dom"/>
</dbReference>
<dbReference type="GO" id="GO:0005737">
    <property type="term" value="C:cytoplasm"/>
    <property type="evidence" value="ECO:0007669"/>
    <property type="project" value="TreeGrafter"/>
</dbReference>
<dbReference type="CDD" id="cd07423">
    <property type="entry name" value="MPP_Prp_like"/>
    <property type="match status" value="1"/>
</dbReference>
<keyword evidence="4" id="KW-1185">Reference proteome</keyword>
<sequence>MHTHKDILNIPEMSLVVLIGASGSGKSTFARQHFLPSEIVSSDACRAMVSNDENAQEFSKDAFEVARFIISKRLKHGLLTVVDATNVRDEDRADWVRLAREFHVLPVAIVLNMPEKVCTERHAQRTDRSFGAHVIPKQTALLRRGLRRLRLEGFRHIHELRNPEEVAAITSIRREPLFNNLKSETGPFDIIGDIHGCHTELVELIQQLNYHETDGVWRHPEGRRLVFLGDLVDRGPASPAVLKLVMKQVKEGAALCVPGNHDVKLVRWLNGKNVQLKHGLEQTVAQLSAETPEFLEEIKTFLDGLVSHYVLDGGKLVVAHAGLKEEMQGRGSGRVREFCYYGETTGETDEFGLPVRHNWAADYNGKAMVVYGHTPVPSPQWLNRTIDIDTGCVFGGSLTALRYPEKDLVSVKAKEIYCEPVRPLHMPPSGLTLQQQHDDVLNIADFNGKMLIENRYGGPVTIREQHTIAALEVMSRFAVNPKWLIYLPPTMSPAETSKLPDFLEHPAEAFSYFRGVGVTKVICEEKHMGSRAVVIVAKDEKAVEETFGIKGEGIGVVYTRTGRSFFTDKNMEQALLQRLNKALAASGFYEKFNTDWACFDCELMPWSAKALSLIETQYASTGAAATHALSAAVQALRQNEAAAPLLEKYSLKHQQATQFIDAYRQYCWPVNSLDDYKLAPFHIMATAGKTWFHQDHEWHMDEIAAFCEEDKNILLATPFKVVHLEDEEQVTEATEWWNTLTGKGGEGMVVKSYQYLHQHARGIAQPAIKIRGREYLRIIYGPEYTTPAYLERLKARGLSAKRSLALREFVLGLEGLERFVSKDSLKGVHECVFGVLALESEPVDPRL</sequence>
<dbReference type="OrthoDB" id="9808081at2"/>
<dbReference type="Pfam" id="PF13671">
    <property type="entry name" value="AAA_33"/>
    <property type="match status" value="1"/>
</dbReference>
<dbReference type="InterPro" id="IPR027417">
    <property type="entry name" value="P-loop_NTPase"/>
</dbReference>
<dbReference type="InterPro" id="IPR041780">
    <property type="entry name" value="MPP_PrpE-like"/>
</dbReference>
<dbReference type="GO" id="GO:0016791">
    <property type="term" value="F:phosphatase activity"/>
    <property type="evidence" value="ECO:0007669"/>
    <property type="project" value="TreeGrafter"/>
</dbReference>
<evidence type="ECO:0000259" key="1">
    <source>
        <dbReference type="Pfam" id="PF00149"/>
    </source>
</evidence>
<dbReference type="Gene3D" id="3.60.21.10">
    <property type="match status" value="1"/>
</dbReference>
<dbReference type="Pfam" id="PF00149">
    <property type="entry name" value="Metallophos"/>
    <property type="match status" value="1"/>
</dbReference>
<reference evidence="4" key="1">
    <citation type="submission" date="2018-11" db="EMBL/GenBank/DDBJ databases">
        <title>Chitinophaga lutea sp.nov., isolate from arsenic contaminated soil.</title>
        <authorList>
            <person name="Zong Y."/>
        </authorList>
    </citation>
    <scope>NUCLEOTIDE SEQUENCE [LARGE SCALE GENOMIC DNA]</scope>
    <source>
        <strain evidence="4">YLT18</strain>
    </source>
</reference>
<evidence type="ECO:0000313" key="4">
    <source>
        <dbReference type="Proteomes" id="UP000279089"/>
    </source>
</evidence>
<proteinExistence type="predicted"/>
<evidence type="ECO:0000259" key="2">
    <source>
        <dbReference type="Pfam" id="PF16542"/>
    </source>
</evidence>
<dbReference type="InterPro" id="IPR004843">
    <property type="entry name" value="Calcineurin-like_PHP"/>
</dbReference>
<dbReference type="PANTHER" id="PTHR42850:SF7">
    <property type="entry name" value="BIS(5'-NUCLEOSYL)-TETRAPHOSPHATASE PRPE [ASYMMETRICAL]"/>
    <property type="match status" value="1"/>
</dbReference>